<organism evidence="2">
    <name type="scientific">Arundo donax</name>
    <name type="common">Giant reed</name>
    <name type="synonym">Donax arundinaceus</name>
    <dbReference type="NCBI Taxonomy" id="35708"/>
    <lineage>
        <taxon>Eukaryota</taxon>
        <taxon>Viridiplantae</taxon>
        <taxon>Streptophyta</taxon>
        <taxon>Embryophyta</taxon>
        <taxon>Tracheophyta</taxon>
        <taxon>Spermatophyta</taxon>
        <taxon>Magnoliopsida</taxon>
        <taxon>Liliopsida</taxon>
        <taxon>Poales</taxon>
        <taxon>Poaceae</taxon>
        <taxon>PACMAD clade</taxon>
        <taxon>Arundinoideae</taxon>
        <taxon>Arundineae</taxon>
        <taxon>Arundo</taxon>
    </lineage>
</organism>
<protein>
    <recommendedName>
        <fullName evidence="1">KIB1-4 beta-propeller domain-containing protein</fullName>
    </recommendedName>
</protein>
<reference evidence="2" key="1">
    <citation type="submission" date="2014-09" db="EMBL/GenBank/DDBJ databases">
        <authorList>
            <person name="Magalhaes I.L.F."/>
            <person name="Oliveira U."/>
            <person name="Santos F.R."/>
            <person name="Vidigal T.H.D.A."/>
            <person name="Brescovit A.D."/>
            <person name="Santos A.J."/>
        </authorList>
    </citation>
    <scope>NUCLEOTIDE SEQUENCE</scope>
    <source>
        <tissue evidence="2">Shoot tissue taken approximately 20 cm above the soil surface</tissue>
    </source>
</reference>
<evidence type="ECO:0000313" key="2">
    <source>
        <dbReference type="EMBL" id="JAD45509.1"/>
    </source>
</evidence>
<dbReference type="PANTHER" id="PTHR33110">
    <property type="entry name" value="F-BOX/KELCH-REPEAT PROTEIN-RELATED"/>
    <property type="match status" value="1"/>
</dbReference>
<accession>A0A0A9A1J8</accession>
<dbReference type="EMBL" id="GBRH01252386">
    <property type="protein sequence ID" value="JAD45509.1"/>
    <property type="molecule type" value="Transcribed_RNA"/>
</dbReference>
<dbReference type="Pfam" id="PF03478">
    <property type="entry name" value="Beta-prop_KIB1-4"/>
    <property type="match status" value="1"/>
</dbReference>
<dbReference type="AlphaFoldDB" id="A0A0A9A1J8"/>
<dbReference type="PANTHER" id="PTHR33110:SF143">
    <property type="entry name" value="F-BOX DOMAIN CONTAINING PROTEIN, EXPRESSED"/>
    <property type="match status" value="1"/>
</dbReference>
<proteinExistence type="predicted"/>
<reference evidence="2" key="2">
    <citation type="journal article" date="2015" name="Data Brief">
        <title>Shoot transcriptome of the giant reed, Arundo donax.</title>
        <authorList>
            <person name="Barrero R.A."/>
            <person name="Guerrero F.D."/>
            <person name="Moolhuijzen P."/>
            <person name="Goolsby J.A."/>
            <person name="Tidwell J."/>
            <person name="Bellgard S.E."/>
            <person name="Bellgard M.I."/>
        </authorList>
    </citation>
    <scope>NUCLEOTIDE SEQUENCE</scope>
    <source>
        <tissue evidence="2">Shoot tissue taken approximately 20 cm above the soil surface</tissue>
    </source>
</reference>
<feature type="domain" description="KIB1-4 beta-propeller" evidence="1">
    <location>
        <begin position="1"/>
        <end position="224"/>
    </location>
</feature>
<name>A0A0A9A1J8_ARUDO</name>
<evidence type="ECO:0000259" key="1">
    <source>
        <dbReference type="Pfam" id="PF03478"/>
    </source>
</evidence>
<sequence length="271" mass="30361">MNPLSGATLPLPKLASAVHLALDKSKYYNQSYIRKTHVKVVLSSPLDSTSDPLVAVLIMEGNGVAVSSCKKHDAITITISLDPPRIYDIAFLHGKLYALTEYEGLHVVELNAGRLSTPKSSSGFHQCIVDDPKQQEIYNSYQHRKHYHGIATYSEYLVLRYLAESDGRLLMIRRWMSLPWNARLGDHDRTFLFEVFEADLTTFPGRWTEVDSLCGQAVFLVQNAPNQSLLANVQVEFKRIASTSCIEFSTIHPKSTSVHVWILLPTLACAT</sequence>
<dbReference type="InterPro" id="IPR005174">
    <property type="entry name" value="KIB1-4_b-propeller"/>
</dbReference>